<dbReference type="Pfam" id="PF01966">
    <property type="entry name" value="HD"/>
    <property type="match status" value="1"/>
</dbReference>
<keyword evidence="7" id="KW-0812">Transmembrane</keyword>
<dbReference type="Proteomes" id="UP001174909">
    <property type="component" value="Unassembled WGS sequence"/>
</dbReference>
<name>A0AA35X3I8_GEOBA</name>
<dbReference type="SMART" id="SM00322">
    <property type="entry name" value="KH"/>
    <property type="match status" value="1"/>
</dbReference>
<dbReference type="InterPro" id="IPR004088">
    <property type="entry name" value="KH_dom_type_1"/>
</dbReference>
<organism evidence="9 10">
    <name type="scientific">Geodia barretti</name>
    <name type="common">Barrett's horny sponge</name>
    <dbReference type="NCBI Taxonomy" id="519541"/>
    <lineage>
        <taxon>Eukaryota</taxon>
        <taxon>Metazoa</taxon>
        <taxon>Porifera</taxon>
        <taxon>Demospongiae</taxon>
        <taxon>Heteroscleromorpha</taxon>
        <taxon>Tetractinellida</taxon>
        <taxon>Astrophorina</taxon>
        <taxon>Geodiidae</taxon>
        <taxon>Geodia</taxon>
    </lineage>
</organism>
<evidence type="ECO:0000313" key="9">
    <source>
        <dbReference type="EMBL" id="CAI8036522.1"/>
    </source>
</evidence>
<keyword evidence="4 5" id="KW-0694">RNA-binding</keyword>
<evidence type="ECO:0000256" key="2">
    <source>
        <dbReference type="ARBA" id="ARBA00022759"/>
    </source>
</evidence>
<dbReference type="InterPro" id="IPR022711">
    <property type="entry name" value="RNase_Y_N"/>
</dbReference>
<evidence type="ECO:0000259" key="8">
    <source>
        <dbReference type="PROSITE" id="PS51831"/>
    </source>
</evidence>
<feature type="transmembrane region" description="Helical" evidence="7">
    <location>
        <begin position="6"/>
        <end position="28"/>
    </location>
</feature>
<dbReference type="CDD" id="cd00077">
    <property type="entry name" value="HDc"/>
    <property type="match status" value="1"/>
</dbReference>
<protein>
    <submittedName>
        <fullName evidence="9">Ribonuclease Y</fullName>
    </submittedName>
</protein>
<keyword evidence="2" id="KW-0255">Endonuclease</keyword>
<dbReference type="InterPro" id="IPR006674">
    <property type="entry name" value="HD_domain"/>
</dbReference>
<reference evidence="9" key="1">
    <citation type="submission" date="2023-03" db="EMBL/GenBank/DDBJ databases">
        <authorList>
            <person name="Steffen K."/>
            <person name="Cardenas P."/>
        </authorList>
    </citation>
    <scope>NUCLEOTIDE SEQUENCE</scope>
</reference>
<dbReference type="PANTHER" id="PTHR12826:SF15">
    <property type="entry name" value="RIBONUCLEASE Y"/>
    <property type="match status" value="1"/>
</dbReference>
<dbReference type="Pfam" id="PF12072">
    <property type="entry name" value="RNase_Y_N"/>
    <property type="match status" value="1"/>
</dbReference>
<keyword evidence="10" id="KW-1185">Reference proteome</keyword>
<dbReference type="Gene3D" id="1.10.3210.10">
    <property type="entry name" value="Hypothetical protein af1432"/>
    <property type="match status" value="1"/>
</dbReference>
<evidence type="ECO:0000256" key="4">
    <source>
        <dbReference type="ARBA" id="ARBA00022884"/>
    </source>
</evidence>
<dbReference type="InterPro" id="IPR003607">
    <property type="entry name" value="HD/PDEase_dom"/>
</dbReference>
<evidence type="ECO:0000313" key="10">
    <source>
        <dbReference type="Proteomes" id="UP001174909"/>
    </source>
</evidence>
<feature type="region of interest" description="Disordered" evidence="6">
    <location>
        <begin position="72"/>
        <end position="132"/>
    </location>
</feature>
<dbReference type="GO" id="GO:0006402">
    <property type="term" value="P:mRNA catabolic process"/>
    <property type="evidence" value="ECO:0007669"/>
    <property type="project" value="InterPro"/>
</dbReference>
<dbReference type="GO" id="GO:0016787">
    <property type="term" value="F:hydrolase activity"/>
    <property type="evidence" value="ECO:0007669"/>
    <property type="project" value="UniProtKB-KW"/>
</dbReference>
<dbReference type="GO" id="GO:0016020">
    <property type="term" value="C:membrane"/>
    <property type="evidence" value="ECO:0007669"/>
    <property type="project" value="InterPro"/>
</dbReference>
<dbReference type="AlphaFoldDB" id="A0AA35X3I8"/>
<dbReference type="InterPro" id="IPR017705">
    <property type="entry name" value="Ribonuclease_Y"/>
</dbReference>
<dbReference type="Gene3D" id="3.30.1370.10">
    <property type="entry name" value="K Homology domain, type 1"/>
    <property type="match status" value="1"/>
</dbReference>
<dbReference type="InterPro" id="IPR036612">
    <property type="entry name" value="KH_dom_type_1_sf"/>
</dbReference>
<dbReference type="EMBL" id="CASHTH010002875">
    <property type="protein sequence ID" value="CAI8036522.1"/>
    <property type="molecule type" value="Genomic_DNA"/>
</dbReference>
<dbReference type="GO" id="GO:0003723">
    <property type="term" value="F:RNA binding"/>
    <property type="evidence" value="ECO:0007669"/>
    <property type="project" value="UniProtKB-UniRule"/>
</dbReference>
<evidence type="ECO:0000256" key="3">
    <source>
        <dbReference type="ARBA" id="ARBA00022801"/>
    </source>
</evidence>
<dbReference type="InterPro" id="IPR006675">
    <property type="entry name" value="HDIG_dom"/>
</dbReference>
<feature type="compositionally biased region" description="Basic and acidic residues" evidence="6">
    <location>
        <begin position="93"/>
        <end position="117"/>
    </location>
</feature>
<dbReference type="GO" id="GO:0004519">
    <property type="term" value="F:endonuclease activity"/>
    <property type="evidence" value="ECO:0007669"/>
    <property type="project" value="UniProtKB-KW"/>
</dbReference>
<keyword evidence="3" id="KW-0378">Hydrolase</keyword>
<dbReference type="SUPFAM" id="SSF109604">
    <property type="entry name" value="HD-domain/PDEase-like"/>
    <property type="match status" value="1"/>
</dbReference>
<dbReference type="HAMAP" id="MF_00335">
    <property type="entry name" value="RNase_Y"/>
    <property type="match status" value="1"/>
</dbReference>
<dbReference type="PROSITE" id="PS51831">
    <property type="entry name" value="HD"/>
    <property type="match status" value="1"/>
</dbReference>
<proteinExistence type="inferred from homology"/>
<evidence type="ECO:0000256" key="1">
    <source>
        <dbReference type="ARBA" id="ARBA00022722"/>
    </source>
</evidence>
<feature type="domain" description="HD" evidence="8">
    <location>
        <begin position="301"/>
        <end position="393"/>
    </location>
</feature>
<feature type="compositionally biased region" description="Basic and acidic residues" evidence="6">
    <location>
        <begin position="72"/>
        <end position="87"/>
    </location>
</feature>
<dbReference type="SUPFAM" id="SSF54791">
    <property type="entry name" value="Eukaryotic type KH-domain (KH-domain type I)"/>
    <property type="match status" value="1"/>
</dbReference>
<accession>A0AA35X3I8</accession>
<evidence type="ECO:0000256" key="7">
    <source>
        <dbReference type="SAM" id="Phobius"/>
    </source>
</evidence>
<dbReference type="NCBIfam" id="TIGR00277">
    <property type="entry name" value="HDIG"/>
    <property type="match status" value="1"/>
</dbReference>
<evidence type="ECO:0000256" key="5">
    <source>
        <dbReference type="PROSITE-ProRule" id="PRU00117"/>
    </source>
</evidence>
<dbReference type="PROSITE" id="PS50084">
    <property type="entry name" value="KH_TYPE_1"/>
    <property type="match status" value="1"/>
</dbReference>
<evidence type="ECO:0000256" key="6">
    <source>
        <dbReference type="SAM" id="MobiDB-lite"/>
    </source>
</evidence>
<gene>
    <name evidence="9" type="ORF">GBAR_LOCUS20463</name>
</gene>
<comment type="caution">
    <text evidence="9">The sequence shown here is derived from an EMBL/GenBank/DDBJ whole genome shotgun (WGS) entry which is preliminary data.</text>
</comment>
<keyword evidence="7" id="KW-1133">Transmembrane helix</keyword>
<dbReference type="SMART" id="SM00471">
    <property type="entry name" value="HDc"/>
    <property type="match status" value="1"/>
</dbReference>
<sequence length="484" mass="53688">MSVMILILSVLAAAGLTTGLIAVAWLLLSTRKNGNKIQRSQEEAAASVSNAQEEQRRILLAAQEEALRIREAGDQEIKNQRRELNRMERRHTQKEEQLDQRSSGLDHQESEIERRESIAQSALQQAEDVKEQHTRELERIASLTISEARDIVLKRSEDEASHELAKRYYELEKEHQLRADDNARRIITLAINRLATDVVSESTTSVVPLPNDEMKGRLIGREGRNIRALEAQTGVDIIVDDTPGIVTLSCFDPVRREIAKLALTQLVRDGRIQPARIEESVTRAIRDIEETMWKAATGKTCWTHSIEVGLLAGMLASEVGANVQTARAGGLLHDIGKAMTHEIPGPHAEIGYDLTTRNGVASIVTHCVLEHHDDEHSSIESFLVAAADGISAARPGARKESIEQYTRRLKELEDTANSFAGVQRAFAIQAGREIRVMVSPTDVDDIACASLARDIAGKVSQELQFPGQIKVTVIRETREESIAR</sequence>
<keyword evidence="7" id="KW-0472">Membrane</keyword>
<keyword evidence="1" id="KW-0540">Nuclease</keyword>
<dbReference type="CDD" id="cd22431">
    <property type="entry name" value="KH-I_RNaseY"/>
    <property type="match status" value="1"/>
</dbReference>
<dbReference type="InterPro" id="IPR004087">
    <property type="entry name" value="KH_dom"/>
</dbReference>
<dbReference type="PANTHER" id="PTHR12826">
    <property type="entry name" value="RIBONUCLEASE Y"/>
    <property type="match status" value="1"/>
</dbReference>
<dbReference type="Pfam" id="PF00013">
    <property type="entry name" value="KH_1"/>
    <property type="match status" value="1"/>
</dbReference>